<proteinExistence type="inferred from homology"/>
<dbReference type="CDD" id="cd03058">
    <property type="entry name" value="GST_N_Tau"/>
    <property type="match status" value="1"/>
</dbReference>
<dbReference type="RefSeq" id="XP_006650693.1">
    <property type="nucleotide sequence ID" value="XM_006650630.3"/>
</dbReference>
<dbReference type="InterPro" id="IPR036249">
    <property type="entry name" value="Thioredoxin-like_sf"/>
</dbReference>
<dbReference type="InterPro" id="IPR036282">
    <property type="entry name" value="Glutathione-S-Trfase_C_sf"/>
</dbReference>
<evidence type="ECO:0000256" key="1">
    <source>
        <dbReference type="ARBA" id="ARBA00003701"/>
    </source>
</evidence>
<gene>
    <name evidence="7" type="primary">LOC102701431</name>
</gene>
<evidence type="ECO:0000313" key="8">
    <source>
        <dbReference type="Proteomes" id="UP000006038"/>
    </source>
</evidence>
<dbReference type="Gramene" id="OB03G43490.1">
    <property type="protein sequence ID" value="OB03G43490.1"/>
    <property type="gene ID" value="OB03G43490"/>
</dbReference>
<name>J3LTH3_ORYBR</name>
<dbReference type="OMA" id="WARRCGQ"/>
<dbReference type="Gene3D" id="1.20.1050.10">
    <property type="match status" value="1"/>
</dbReference>
<accession>J3LTH3</accession>
<dbReference type="SFLD" id="SFLDS00019">
    <property type="entry name" value="Glutathione_Transferase_(cytos"/>
    <property type="match status" value="1"/>
</dbReference>
<dbReference type="AlphaFoldDB" id="J3LTH3"/>
<dbReference type="PROSITE" id="PS50405">
    <property type="entry name" value="GST_CTER"/>
    <property type="match status" value="1"/>
</dbReference>
<dbReference type="PANTHER" id="PTHR11260:SF732">
    <property type="entry name" value="GLUTATHIONE S-TRANSFERASE GSTU1-RELATED"/>
    <property type="match status" value="1"/>
</dbReference>
<comment type="catalytic activity">
    <reaction evidence="3 4">
        <text>RX + glutathione = an S-substituted glutathione + a halide anion + H(+)</text>
        <dbReference type="Rhea" id="RHEA:16437"/>
        <dbReference type="ChEBI" id="CHEBI:15378"/>
        <dbReference type="ChEBI" id="CHEBI:16042"/>
        <dbReference type="ChEBI" id="CHEBI:17792"/>
        <dbReference type="ChEBI" id="CHEBI:57925"/>
        <dbReference type="ChEBI" id="CHEBI:90779"/>
        <dbReference type="EC" id="2.5.1.18"/>
    </reaction>
</comment>
<evidence type="ECO:0000256" key="4">
    <source>
        <dbReference type="RuleBase" id="RU369102"/>
    </source>
</evidence>
<evidence type="ECO:0000259" key="6">
    <source>
        <dbReference type="PROSITE" id="PS50405"/>
    </source>
</evidence>
<dbReference type="FunFam" id="3.40.30.10:FF:000014">
    <property type="entry name" value="Tau class glutathione S-transferase"/>
    <property type="match status" value="1"/>
</dbReference>
<dbReference type="InterPro" id="IPR004045">
    <property type="entry name" value="Glutathione_S-Trfase_N"/>
</dbReference>
<dbReference type="OrthoDB" id="202840at2759"/>
<dbReference type="Pfam" id="PF02798">
    <property type="entry name" value="GST_N"/>
    <property type="match status" value="1"/>
</dbReference>
<dbReference type="GO" id="GO:0005829">
    <property type="term" value="C:cytosol"/>
    <property type="evidence" value="ECO:0007669"/>
    <property type="project" value="UniProtKB-SubCell"/>
</dbReference>
<dbReference type="SUPFAM" id="SSF52833">
    <property type="entry name" value="Thioredoxin-like"/>
    <property type="match status" value="1"/>
</dbReference>
<dbReference type="EC" id="2.5.1.18" evidence="4"/>
<dbReference type="HOGENOM" id="CLU_011226_18_2_1"/>
<dbReference type="Pfam" id="PF13410">
    <property type="entry name" value="GST_C_2"/>
    <property type="match status" value="1"/>
</dbReference>
<comment type="function">
    <text evidence="4">Is involved in the conjugation of reduced glutathione to a wide number of exogenous and endogenous hydrophobic electrophiles.</text>
</comment>
<dbReference type="SFLD" id="SFLDG01152">
    <property type="entry name" value="Main.3:_Omega-_and_Tau-like"/>
    <property type="match status" value="1"/>
</dbReference>
<dbReference type="STRING" id="4533.J3LTH3"/>
<reference evidence="7" key="1">
    <citation type="journal article" date="2013" name="Nat. Commun.">
        <title>Whole-genome sequencing of Oryza brachyantha reveals mechanisms underlying Oryza genome evolution.</title>
        <authorList>
            <person name="Chen J."/>
            <person name="Huang Q."/>
            <person name="Gao D."/>
            <person name="Wang J."/>
            <person name="Lang Y."/>
            <person name="Liu T."/>
            <person name="Li B."/>
            <person name="Bai Z."/>
            <person name="Luis Goicoechea J."/>
            <person name="Liang C."/>
            <person name="Chen C."/>
            <person name="Zhang W."/>
            <person name="Sun S."/>
            <person name="Liao Y."/>
            <person name="Zhang X."/>
            <person name="Yang L."/>
            <person name="Song C."/>
            <person name="Wang M."/>
            <person name="Shi J."/>
            <person name="Liu G."/>
            <person name="Liu J."/>
            <person name="Zhou H."/>
            <person name="Zhou W."/>
            <person name="Yu Q."/>
            <person name="An N."/>
            <person name="Chen Y."/>
            <person name="Cai Q."/>
            <person name="Wang B."/>
            <person name="Liu B."/>
            <person name="Min J."/>
            <person name="Huang Y."/>
            <person name="Wu H."/>
            <person name="Li Z."/>
            <person name="Zhang Y."/>
            <person name="Yin Y."/>
            <person name="Song W."/>
            <person name="Jiang J."/>
            <person name="Jackson S.A."/>
            <person name="Wing R.A."/>
            <person name="Wang J."/>
            <person name="Chen M."/>
        </authorList>
    </citation>
    <scope>NUCLEOTIDE SEQUENCE [LARGE SCALE GENOMIC DNA]</scope>
    <source>
        <strain evidence="7">cv. IRGC 101232</strain>
    </source>
</reference>
<dbReference type="FunFam" id="1.20.1050.10:FF:000018">
    <property type="entry name" value="Glutathione S-transferase U20"/>
    <property type="match status" value="1"/>
</dbReference>
<evidence type="ECO:0000313" key="7">
    <source>
        <dbReference type="EnsemblPlants" id="OB03G43490.1"/>
    </source>
</evidence>
<evidence type="ECO:0000256" key="2">
    <source>
        <dbReference type="ARBA" id="ARBA00022679"/>
    </source>
</evidence>
<evidence type="ECO:0000256" key="3">
    <source>
        <dbReference type="ARBA" id="ARBA00047960"/>
    </source>
</evidence>
<dbReference type="KEGG" id="obr:102701431"/>
<dbReference type="SUPFAM" id="SSF47616">
    <property type="entry name" value="GST C-terminal domain-like"/>
    <property type="match status" value="1"/>
</dbReference>
<dbReference type="PANTHER" id="PTHR11260">
    <property type="entry name" value="GLUTATHIONE S-TRANSFERASE, GST, SUPERFAMILY, GST DOMAIN CONTAINING"/>
    <property type="match status" value="1"/>
</dbReference>
<dbReference type="Proteomes" id="UP000006038">
    <property type="component" value="Chromosome 3"/>
</dbReference>
<reference evidence="7" key="2">
    <citation type="submission" date="2013-04" db="UniProtKB">
        <authorList>
            <consortium name="EnsemblPlants"/>
        </authorList>
    </citation>
    <scope>IDENTIFICATION</scope>
</reference>
<dbReference type="GeneID" id="102701431"/>
<dbReference type="Gene3D" id="3.40.30.10">
    <property type="entry name" value="Glutaredoxin"/>
    <property type="match status" value="1"/>
</dbReference>
<dbReference type="EnsemblPlants" id="OB03G43490.1">
    <property type="protein sequence ID" value="OB03G43490.1"/>
    <property type="gene ID" value="OB03G43490"/>
</dbReference>
<dbReference type="eggNOG" id="KOG0406">
    <property type="taxonomic scope" value="Eukaryota"/>
</dbReference>
<dbReference type="GO" id="GO:0006749">
    <property type="term" value="P:glutathione metabolic process"/>
    <property type="evidence" value="ECO:0007669"/>
    <property type="project" value="InterPro"/>
</dbReference>
<comment type="similarity">
    <text evidence="4">Belongs to the GST superfamily.</text>
</comment>
<feature type="domain" description="GST C-terminal" evidence="6">
    <location>
        <begin position="102"/>
        <end position="224"/>
    </location>
</feature>
<keyword evidence="4" id="KW-0963">Cytoplasm</keyword>
<dbReference type="InterPro" id="IPR010987">
    <property type="entry name" value="Glutathione-S-Trfase_C-like"/>
</dbReference>
<organism evidence="7">
    <name type="scientific">Oryza brachyantha</name>
    <name type="common">malo sina</name>
    <dbReference type="NCBI Taxonomy" id="4533"/>
    <lineage>
        <taxon>Eukaryota</taxon>
        <taxon>Viridiplantae</taxon>
        <taxon>Streptophyta</taxon>
        <taxon>Embryophyta</taxon>
        <taxon>Tracheophyta</taxon>
        <taxon>Spermatophyta</taxon>
        <taxon>Magnoliopsida</taxon>
        <taxon>Liliopsida</taxon>
        <taxon>Poales</taxon>
        <taxon>Poaceae</taxon>
        <taxon>BOP clade</taxon>
        <taxon>Oryzoideae</taxon>
        <taxon>Oryzeae</taxon>
        <taxon>Oryzinae</taxon>
        <taxon>Oryza</taxon>
    </lineage>
</organism>
<protein>
    <recommendedName>
        <fullName evidence="4">Glutathione S-transferase</fullName>
        <ecNumber evidence="4">2.5.1.18</ecNumber>
    </recommendedName>
</protein>
<keyword evidence="2 4" id="KW-0808">Transferase</keyword>
<comment type="function">
    <text evidence="1">Conjugation of reduced glutathione to a wide number of exogenous and endogenous hydrophobic electrophiles.</text>
</comment>
<dbReference type="SFLD" id="SFLDG00358">
    <property type="entry name" value="Main_(cytGST)"/>
    <property type="match status" value="1"/>
</dbReference>
<dbReference type="GO" id="GO:0004364">
    <property type="term" value="F:glutathione transferase activity"/>
    <property type="evidence" value="ECO:0007669"/>
    <property type="project" value="UniProtKB-UniRule"/>
</dbReference>
<dbReference type="InterPro" id="IPR045074">
    <property type="entry name" value="GST_C_Tau"/>
</dbReference>
<evidence type="ECO:0000259" key="5">
    <source>
        <dbReference type="PROSITE" id="PS50404"/>
    </source>
</evidence>
<feature type="domain" description="GST N-terminal" evidence="5">
    <location>
        <begin position="7"/>
        <end position="86"/>
    </location>
</feature>
<comment type="subcellular location">
    <subcellularLocation>
        <location evidence="4">Cytoplasm</location>
        <location evidence="4">Cytosol</location>
    </subcellularLocation>
</comment>
<sequence>MAAEKKADLVLLDFWVSPFGQRCRIAMAEKGLDFEYREEDLANKSDLLLRSNPVHKKIPVLLHAGRPVCESLVILSYLDEAFPDTPQLLPPLSAAGAGAADAAYARARARFWADYIDKKLYDCGSRLWKLKGEPQAQARAEMVEILRTLEAELGDRDFFGGGGGRLGFVDVALVPFTSWFYSYERYGGFSVEEACPKLAAWARRCGEIDSVAKHLHSPEKVYDFIGVLKKKYGIE</sequence>
<dbReference type="InterPro" id="IPR040079">
    <property type="entry name" value="Glutathione_S-Trfase"/>
</dbReference>
<dbReference type="CDD" id="cd03185">
    <property type="entry name" value="GST_C_Tau"/>
    <property type="match status" value="1"/>
</dbReference>
<dbReference type="PROSITE" id="PS50404">
    <property type="entry name" value="GST_NTER"/>
    <property type="match status" value="1"/>
</dbReference>
<dbReference type="InterPro" id="IPR045073">
    <property type="entry name" value="Omega/Tau-like"/>
</dbReference>
<keyword evidence="8" id="KW-1185">Reference proteome</keyword>